<name>A0A173VEJ5_9FIRM</name>
<protein>
    <submittedName>
        <fullName evidence="1">Uncharacterized protein</fullName>
    </submittedName>
</protein>
<dbReference type="EMBL" id="CYXO01000025">
    <property type="protein sequence ID" value="CUN25160.1"/>
    <property type="molecule type" value="Genomic_DNA"/>
</dbReference>
<evidence type="ECO:0000313" key="2">
    <source>
        <dbReference type="Proteomes" id="UP000095597"/>
    </source>
</evidence>
<organism evidence="1 2">
    <name type="scientific">Dorea longicatena</name>
    <dbReference type="NCBI Taxonomy" id="88431"/>
    <lineage>
        <taxon>Bacteria</taxon>
        <taxon>Bacillati</taxon>
        <taxon>Bacillota</taxon>
        <taxon>Clostridia</taxon>
        <taxon>Lachnospirales</taxon>
        <taxon>Lachnospiraceae</taxon>
        <taxon>Dorea</taxon>
    </lineage>
</organism>
<accession>A0A173VEJ5</accession>
<proteinExistence type="predicted"/>
<evidence type="ECO:0000313" key="1">
    <source>
        <dbReference type="EMBL" id="CUN25160.1"/>
    </source>
</evidence>
<dbReference type="Proteomes" id="UP000095597">
    <property type="component" value="Unassembled WGS sequence"/>
</dbReference>
<dbReference type="AlphaFoldDB" id="A0A173VEJ5"/>
<gene>
    <name evidence="1" type="ORF">ERS852573_02874</name>
</gene>
<sequence length="247" mass="29139">MEELEIDAYGECEKMTYYNREDQFLRQRLQKEIPILRALIQNLYEELDRKLHLNGAKVPITFGYDTDTLGSYTRRSAHEKEHFHFSLLFIAYGVKNPLSKEDRIDLFKHEYAHYMQYNMQIPEKYKWQAGTHGSAWKYCCSLIGAAPTPYYKAGEALMNHDYDKVLKNRIHDKSVPVRDTYQQLKTAQKKKDEVVQYKLGDAVTHPKFGHGIVEKINQRSGGVHLHIRFDGEVKCIDQKWLSRKKYM</sequence>
<reference evidence="1 2" key="1">
    <citation type="submission" date="2015-09" db="EMBL/GenBank/DDBJ databases">
        <authorList>
            <consortium name="Pathogen Informatics"/>
        </authorList>
    </citation>
    <scope>NUCLEOTIDE SEQUENCE [LARGE SCALE GENOMIC DNA]</scope>
    <source>
        <strain evidence="1 2">2789STDY5834961</strain>
    </source>
</reference>